<keyword evidence="2" id="KW-1185">Reference proteome</keyword>
<dbReference type="Proteomes" id="UP000077266">
    <property type="component" value="Unassembled WGS sequence"/>
</dbReference>
<accession>A0A165EAS1</accession>
<dbReference type="EMBL" id="KV426155">
    <property type="protein sequence ID" value="KZV86475.1"/>
    <property type="molecule type" value="Genomic_DNA"/>
</dbReference>
<sequence>MLFLARRIPRAATCRRAFPSSTRSASSSATRSKNLQFAVDLHAVASLRRKPTALYDIAANALGRNKVAHSYIVEELGKNPTLDDTKRWDLILALVEMRNNSLPLHAQKIAVQPAHDAAIDAIADLKTSEEREAAANELLAGVRTKEAPFLSAEHAIRLHETLGGDPSFVFSRWIGNFPANLVRLGTNWERAVFDRQTVCEDAARQLGIVEDWLAHHYSWYLSTATRRAFMCAYGATRVADDDVARQWEEIVESGESLPLNAVERALASTRTLDALNTMWAQIQTMSIPPSPPDIIPFPLMSYALNLARLGVRDQAEDIAKRYPVHDALSWLVDPYGALDSKKDDTVHKHARANRERANDLVRFGLDVEDVIFMLSPYSPYRDALRGIRSGSARHRSLVVKEQ</sequence>
<gene>
    <name evidence="1" type="ORF">EXIGLDRAFT_224675</name>
</gene>
<evidence type="ECO:0000313" key="1">
    <source>
        <dbReference type="EMBL" id="KZV86475.1"/>
    </source>
</evidence>
<proteinExistence type="predicted"/>
<reference evidence="1 2" key="1">
    <citation type="journal article" date="2016" name="Mol. Biol. Evol.">
        <title>Comparative Genomics of Early-Diverging Mushroom-Forming Fungi Provides Insights into the Origins of Lignocellulose Decay Capabilities.</title>
        <authorList>
            <person name="Nagy L.G."/>
            <person name="Riley R."/>
            <person name="Tritt A."/>
            <person name="Adam C."/>
            <person name="Daum C."/>
            <person name="Floudas D."/>
            <person name="Sun H."/>
            <person name="Yadav J.S."/>
            <person name="Pangilinan J."/>
            <person name="Larsson K.H."/>
            <person name="Matsuura K."/>
            <person name="Barry K."/>
            <person name="Labutti K."/>
            <person name="Kuo R."/>
            <person name="Ohm R.A."/>
            <person name="Bhattacharya S.S."/>
            <person name="Shirouzu T."/>
            <person name="Yoshinaga Y."/>
            <person name="Martin F.M."/>
            <person name="Grigoriev I.V."/>
            <person name="Hibbett D.S."/>
        </authorList>
    </citation>
    <scope>NUCLEOTIDE SEQUENCE [LARGE SCALE GENOMIC DNA]</scope>
    <source>
        <strain evidence="1 2">HHB12029</strain>
    </source>
</reference>
<evidence type="ECO:0000313" key="2">
    <source>
        <dbReference type="Proteomes" id="UP000077266"/>
    </source>
</evidence>
<organism evidence="1 2">
    <name type="scientific">Exidia glandulosa HHB12029</name>
    <dbReference type="NCBI Taxonomy" id="1314781"/>
    <lineage>
        <taxon>Eukaryota</taxon>
        <taxon>Fungi</taxon>
        <taxon>Dikarya</taxon>
        <taxon>Basidiomycota</taxon>
        <taxon>Agaricomycotina</taxon>
        <taxon>Agaricomycetes</taxon>
        <taxon>Auriculariales</taxon>
        <taxon>Exidiaceae</taxon>
        <taxon>Exidia</taxon>
    </lineage>
</organism>
<name>A0A165EAS1_EXIGL</name>
<dbReference type="InParanoid" id="A0A165EAS1"/>
<protein>
    <submittedName>
        <fullName evidence="1">Uncharacterized protein</fullName>
    </submittedName>
</protein>
<dbReference type="AlphaFoldDB" id="A0A165EAS1"/>